<dbReference type="InterPro" id="IPR000620">
    <property type="entry name" value="EamA_dom"/>
</dbReference>
<dbReference type="Proteomes" id="UP001595783">
    <property type="component" value="Unassembled WGS sequence"/>
</dbReference>
<evidence type="ECO:0000313" key="7">
    <source>
        <dbReference type="EMBL" id="MFC3847482.1"/>
    </source>
</evidence>
<dbReference type="Pfam" id="PF00892">
    <property type="entry name" value="EamA"/>
    <property type="match status" value="1"/>
</dbReference>
<feature type="transmembrane region" description="Helical" evidence="5">
    <location>
        <begin position="293"/>
        <end position="312"/>
    </location>
</feature>
<comment type="caution">
    <text evidence="7">The sequence shown here is derived from an EMBL/GenBank/DDBJ whole genome shotgun (WGS) entry which is preliminary data.</text>
</comment>
<feature type="transmembrane region" description="Helical" evidence="5">
    <location>
        <begin position="141"/>
        <end position="158"/>
    </location>
</feature>
<evidence type="ECO:0000256" key="2">
    <source>
        <dbReference type="ARBA" id="ARBA00022692"/>
    </source>
</evidence>
<feature type="domain" description="EamA" evidence="6">
    <location>
        <begin position="25"/>
        <end position="157"/>
    </location>
</feature>
<keyword evidence="8" id="KW-1185">Reference proteome</keyword>
<name>A0ABV7ZFZ2_9HELI</name>
<dbReference type="InterPro" id="IPR037185">
    <property type="entry name" value="EmrE-like"/>
</dbReference>
<evidence type="ECO:0000256" key="1">
    <source>
        <dbReference type="ARBA" id="ARBA00004141"/>
    </source>
</evidence>
<evidence type="ECO:0000256" key="4">
    <source>
        <dbReference type="ARBA" id="ARBA00023136"/>
    </source>
</evidence>
<evidence type="ECO:0000256" key="5">
    <source>
        <dbReference type="SAM" id="Phobius"/>
    </source>
</evidence>
<organism evidence="7 8">
    <name type="scientific">Helicobacter baculiformis</name>
    <dbReference type="NCBI Taxonomy" id="427351"/>
    <lineage>
        <taxon>Bacteria</taxon>
        <taxon>Pseudomonadati</taxon>
        <taxon>Campylobacterota</taxon>
        <taxon>Epsilonproteobacteria</taxon>
        <taxon>Campylobacterales</taxon>
        <taxon>Helicobacteraceae</taxon>
        <taxon>Helicobacter</taxon>
    </lineage>
</organism>
<sequence>MLAWGAILWRVLLRVVEQRDLNVRLGVFYMALGALSFGLLNALIKMLGSYYSPLENIFYRSFFMLFFLWGLYYIKPFSFRAHKPGGLALLISRVFVGQMGMILIFYNIAHMDLGSAIAFSQSGPIYAIFIAWWVLKERITWQLVLSALLGILGVGFVANPHTSGLSWGLVVSGILSGLMVSCAYVSLNKLKEYYDGGFVIVVFSVSLTLMSLALMCFDIPPFASGYHPLRFEGVWWRWDLWLLIGTGLSGALGQCFITKAYMIAPAGLISPVDYTRLLWAVLFGMLLGDPPLHFLQILGMGLIVLSGVLIVLESKTKTKAKYESTNS</sequence>
<reference evidence="8" key="1">
    <citation type="journal article" date="2019" name="Int. J. Syst. Evol. Microbiol.">
        <title>The Global Catalogue of Microorganisms (GCM) 10K type strain sequencing project: providing services to taxonomists for standard genome sequencing and annotation.</title>
        <authorList>
            <consortium name="The Broad Institute Genomics Platform"/>
            <consortium name="The Broad Institute Genome Sequencing Center for Infectious Disease"/>
            <person name="Wu L."/>
            <person name="Ma J."/>
        </authorList>
    </citation>
    <scope>NUCLEOTIDE SEQUENCE [LARGE SCALE GENOMIC DNA]</scope>
    <source>
        <strain evidence="8">CCUG 53816</strain>
    </source>
</reference>
<feature type="transmembrane region" description="Helical" evidence="5">
    <location>
        <begin position="86"/>
        <end position="109"/>
    </location>
</feature>
<keyword evidence="3 5" id="KW-1133">Transmembrane helix</keyword>
<protein>
    <submittedName>
        <fullName evidence="7">DMT family transporter</fullName>
    </submittedName>
</protein>
<evidence type="ECO:0000256" key="3">
    <source>
        <dbReference type="ARBA" id="ARBA00022989"/>
    </source>
</evidence>
<dbReference type="PANTHER" id="PTHR22911:SF6">
    <property type="entry name" value="SOLUTE CARRIER FAMILY 35 MEMBER G1"/>
    <property type="match status" value="1"/>
</dbReference>
<feature type="transmembrane region" description="Helical" evidence="5">
    <location>
        <begin position="56"/>
        <end position="74"/>
    </location>
</feature>
<feature type="transmembrane region" description="Helical" evidence="5">
    <location>
        <begin position="164"/>
        <end position="185"/>
    </location>
</feature>
<feature type="transmembrane region" description="Helical" evidence="5">
    <location>
        <begin position="240"/>
        <end position="261"/>
    </location>
</feature>
<feature type="transmembrane region" description="Helical" evidence="5">
    <location>
        <begin position="197"/>
        <end position="220"/>
    </location>
</feature>
<evidence type="ECO:0000259" key="6">
    <source>
        <dbReference type="Pfam" id="PF00892"/>
    </source>
</evidence>
<dbReference type="PANTHER" id="PTHR22911">
    <property type="entry name" value="ACYL-MALONYL CONDENSING ENZYME-RELATED"/>
    <property type="match status" value="1"/>
</dbReference>
<accession>A0ABV7ZFZ2</accession>
<comment type="subcellular location">
    <subcellularLocation>
        <location evidence="1">Membrane</location>
        <topology evidence="1">Multi-pass membrane protein</topology>
    </subcellularLocation>
</comment>
<evidence type="ECO:0000313" key="8">
    <source>
        <dbReference type="Proteomes" id="UP001595783"/>
    </source>
</evidence>
<feature type="transmembrane region" description="Helical" evidence="5">
    <location>
        <begin position="115"/>
        <end position="134"/>
    </location>
</feature>
<keyword evidence="2 5" id="KW-0812">Transmembrane</keyword>
<feature type="transmembrane region" description="Helical" evidence="5">
    <location>
        <begin position="21"/>
        <end position="44"/>
    </location>
</feature>
<dbReference type="EMBL" id="JBHRZO010000011">
    <property type="protein sequence ID" value="MFC3847482.1"/>
    <property type="molecule type" value="Genomic_DNA"/>
</dbReference>
<proteinExistence type="predicted"/>
<gene>
    <name evidence="7" type="ORF">ACFOPX_02880</name>
</gene>
<dbReference type="RefSeq" id="WP_382262443.1">
    <property type="nucleotide sequence ID" value="NZ_JBHRZO010000011.1"/>
</dbReference>
<dbReference type="SUPFAM" id="SSF103481">
    <property type="entry name" value="Multidrug resistance efflux transporter EmrE"/>
    <property type="match status" value="2"/>
</dbReference>
<keyword evidence="4 5" id="KW-0472">Membrane</keyword>